<dbReference type="PANTHER" id="PTHR30346:SF29">
    <property type="entry name" value="LYSR SUBSTRATE-BINDING"/>
    <property type="match status" value="1"/>
</dbReference>
<dbReference type="PANTHER" id="PTHR30346">
    <property type="entry name" value="TRANSCRIPTIONAL DUAL REGULATOR HCAR-RELATED"/>
    <property type="match status" value="1"/>
</dbReference>
<dbReference type="SUPFAM" id="SSF46785">
    <property type="entry name" value="Winged helix' DNA-binding domain"/>
    <property type="match status" value="1"/>
</dbReference>
<comment type="caution">
    <text evidence="6">The sequence shown here is derived from an EMBL/GenBank/DDBJ whole genome shotgun (WGS) entry which is preliminary data.</text>
</comment>
<dbReference type="GO" id="GO:0003700">
    <property type="term" value="F:DNA-binding transcription factor activity"/>
    <property type="evidence" value="ECO:0007669"/>
    <property type="project" value="InterPro"/>
</dbReference>
<dbReference type="Pfam" id="PF03466">
    <property type="entry name" value="LysR_substrate"/>
    <property type="match status" value="1"/>
</dbReference>
<keyword evidence="2" id="KW-0805">Transcription regulation</keyword>
<reference evidence="6 7" key="1">
    <citation type="submission" date="2016-01" db="EMBL/GenBank/DDBJ databases">
        <title>Janibacter melonis strain CD11_4 genome sequencing and assembly.</title>
        <authorList>
            <person name="Nair G.R."/>
            <person name="Kaur G."/>
            <person name="Chander A.M."/>
            <person name="Mayilraj S."/>
        </authorList>
    </citation>
    <scope>NUCLEOTIDE SEQUENCE [LARGE SCALE GENOMIC DNA]</scope>
    <source>
        <strain evidence="6 7">CD11-4</strain>
    </source>
</reference>
<comment type="similarity">
    <text evidence="1">Belongs to the LysR transcriptional regulatory family.</text>
</comment>
<evidence type="ECO:0000256" key="1">
    <source>
        <dbReference type="ARBA" id="ARBA00009437"/>
    </source>
</evidence>
<dbReference type="Pfam" id="PF00126">
    <property type="entry name" value="HTH_1"/>
    <property type="match status" value="1"/>
</dbReference>
<keyword evidence="3" id="KW-0238">DNA-binding</keyword>
<dbReference type="GO" id="GO:0032993">
    <property type="term" value="C:protein-DNA complex"/>
    <property type="evidence" value="ECO:0007669"/>
    <property type="project" value="TreeGrafter"/>
</dbReference>
<protein>
    <submittedName>
        <fullName evidence="6">LysR family transcriptional regulator</fullName>
    </submittedName>
</protein>
<dbReference type="CDD" id="cd08423">
    <property type="entry name" value="PBP2_LTTR_like_6"/>
    <property type="match status" value="1"/>
</dbReference>
<dbReference type="RefSeq" id="WP_068274250.1">
    <property type="nucleotide sequence ID" value="NZ_LQZG01000002.1"/>
</dbReference>
<dbReference type="Gene3D" id="1.10.10.10">
    <property type="entry name" value="Winged helix-like DNA-binding domain superfamily/Winged helix DNA-binding domain"/>
    <property type="match status" value="1"/>
</dbReference>
<keyword evidence="7" id="KW-1185">Reference proteome</keyword>
<feature type="domain" description="HTH lysR-type" evidence="5">
    <location>
        <begin position="2"/>
        <end position="59"/>
    </location>
</feature>
<evidence type="ECO:0000259" key="5">
    <source>
        <dbReference type="PROSITE" id="PS50931"/>
    </source>
</evidence>
<evidence type="ECO:0000313" key="7">
    <source>
        <dbReference type="Proteomes" id="UP000076976"/>
    </source>
</evidence>
<dbReference type="EMBL" id="LQZG01000002">
    <property type="protein sequence ID" value="OAB88161.1"/>
    <property type="molecule type" value="Genomic_DNA"/>
</dbReference>
<proteinExistence type="inferred from homology"/>
<dbReference type="InterPro" id="IPR036388">
    <property type="entry name" value="WH-like_DNA-bd_sf"/>
</dbReference>
<evidence type="ECO:0000256" key="4">
    <source>
        <dbReference type="ARBA" id="ARBA00023163"/>
    </source>
</evidence>
<dbReference type="GO" id="GO:0003677">
    <property type="term" value="F:DNA binding"/>
    <property type="evidence" value="ECO:0007669"/>
    <property type="project" value="UniProtKB-KW"/>
</dbReference>
<accession>A0A176QEN6</accession>
<dbReference type="Gene3D" id="3.40.190.10">
    <property type="entry name" value="Periplasmic binding protein-like II"/>
    <property type="match status" value="2"/>
</dbReference>
<dbReference type="Proteomes" id="UP000076976">
    <property type="component" value="Unassembled WGS sequence"/>
</dbReference>
<organism evidence="6 7">
    <name type="scientific">Janibacter melonis</name>
    <dbReference type="NCBI Taxonomy" id="262209"/>
    <lineage>
        <taxon>Bacteria</taxon>
        <taxon>Bacillati</taxon>
        <taxon>Actinomycetota</taxon>
        <taxon>Actinomycetes</taxon>
        <taxon>Micrococcales</taxon>
        <taxon>Intrasporangiaceae</taxon>
        <taxon>Janibacter</taxon>
    </lineage>
</organism>
<dbReference type="PROSITE" id="PS50931">
    <property type="entry name" value="HTH_LYSR"/>
    <property type="match status" value="1"/>
</dbReference>
<dbReference type="InterPro" id="IPR005119">
    <property type="entry name" value="LysR_subst-bd"/>
</dbReference>
<dbReference type="SUPFAM" id="SSF53850">
    <property type="entry name" value="Periplasmic binding protein-like II"/>
    <property type="match status" value="1"/>
</dbReference>
<evidence type="ECO:0000256" key="2">
    <source>
        <dbReference type="ARBA" id="ARBA00023015"/>
    </source>
</evidence>
<evidence type="ECO:0000313" key="6">
    <source>
        <dbReference type="EMBL" id="OAB88161.1"/>
    </source>
</evidence>
<evidence type="ECO:0000256" key="3">
    <source>
        <dbReference type="ARBA" id="ARBA00023125"/>
    </source>
</evidence>
<dbReference type="AlphaFoldDB" id="A0A176QEN6"/>
<gene>
    <name evidence="6" type="ORF">AWH69_06380</name>
</gene>
<dbReference type="InterPro" id="IPR000847">
    <property type="entry name" value="LysR_HTH_N"/>
</dbReference>
<dbReference type="InterPro" id="IPR036390">
    <property type="entry name" value="WH_DNA-bd_sf"/>
</dbReference>
<sequence>MIDLDAVRALRAVQDHGTVVAAAEATGYTTSAVSQQVKRLERAVGLPLLERVGRGVILTEHGRRLCDSGGEVLRAVEQVEAGLQAAADRVVGELSVAAFSTALRGLVAPVVRDVLQTWPDLRLRLSESEPWQTVELVAAGRVDLGITHSWGTVPLSIPEHVDVRPLREDRADLVVPVGHPLATAHEVRAADLVDEGWVATPEGTICREWLVHMHALHRARPRVVHESAEFDAQLALVRAGLGVALVPRMGRSELTADLVAVPVVGPVPTREVLALSRVSMRESPAVRVLLDALTC</sequence>
<name>A0A176QEN6_9MICO</name>
<dbReference type="STRING" id="262209.AWH69_06380"/>
<keyword evidence="4" id="KW-0804">Transcription</keyword>